<keyword evidence="6" id="KW-0814">Transposable element</keyword>
<dbReference type="PANTHER" id="PTHR33217">
    <property type="entry name" value="TRANSPOSASE FOR INSERTION SEQUENCE ELEMENT IS1081"/>
    <property type="match status" value="1"/>
</dbReference>
<dbReference type="EMBL" id="CP066776">
    <property type="protein sequence ID" value="QQL45488.1"/>
    <property type="molecule type" value="Genomic_DNA"/>
</dbReference>
<dbReference type="AlphaFoldDB" id="A0A7T7F202"/>
<evidence type="ECO:0000313" key="13">
    <source>
        <dbReference type="EMBL" id="QQL45670.1"/>
    </source>
</evidence>
<dbReference type="KEGG" id="soa:G3M56_004865"/>
<reference evidence="8 18" key="1">
    <citation type="submission" date="2020-12" db="EMBL/GenBank/DDBJ databases">
        <title>Sulforoseuscoccus oceanibium gen. nov., sp. nov., a representative of the phylum Verrucomicrobia with special cytoplasmic membrane, and proposal of Sulforoseuscoccusaceae fam. nov.</title>
        <authorList>
            <person name="Xi F."/>
        </authorList>
    </citation>
    <scope>NUCLEOTIDE SEQUENCE [LARGE SCALE GENOMIC DNA]</scope>
    <source>
        <strain evidence="8 18">T37</strain>
    </source>
</reference>
<dbReference type="Pfam" id="PF00872">
    <property type="entry name" value="Transposase_mut"/>
    <property type="match status" value="1"/>
</dbReference>
<evidence type="ECO:0000256" key="3">
    <source>
        <dbReference type="ARBA" id="ARBA00022578"/>
    </source>
</evidence>
<dbReference type="KEGG" id="soa:G3M56_003400"/>
<dbReference type="KEGG" id="soa:G3M56_005465"/>
<protein>
    <recommendedName>
        <fullName evidence="6">Mutator family transposase</fullName>
    </recommendedName>
</protein>
<dbReference type="KEGG" id="soa:G3M56_003855"/>
<evidence type="ECO:0000256" key="1">
    <source>
        <dbReference type="ARBA" id="ARBA00002190"/>
    </source>
</evidence>
<dbReference type="PROSITE" id="PS01007">
    <property type="entry name" value="TRANSPOSASE_MUTATOR"/>
    <property type="match status" value="1"/>
</dbReference>
<keyword evidence="3 6" id="KW-0815">Transposition</keyword>
<dbReference type="KEGG" id="soa:G3M56_003520"/>
<evidence type="ECO:0000256" key="2">
    <source>
        <dbReference type="ARBA" id="ARBA00010961"/>
    </source>
</evidence>
<dbReference type="NCBIfam" id="NF033543">
    <property type="entry name" value="transpos_IS256"/>
    <property type="match status" value="1"/>
</dbReference>
<dbReference type="EMBL" id="CP066776">
    <property type="protein sequence ID" value="QQL45649.1"/>
    <property type="molecule type" value="Genomic_DNA"/>
</dbReference>
<dbReference type="EMBL" id="CP066776">
    <property type="protein sequence ID" value="QQL46242.1"/>
    <property type="molecule type" value="Genomic_DNA"/>
</dbReference>
<evidence type="ECO:0000313" key="10">
    <source>
        <dbReference type="EMBL" id="QQL45373.1"/>
    </source>
</evidence>
<comment type="function">
    <text evidence="1 6">Required for the transposition of the insertion element.</text>
</comment>
<dbReference type="RefSeq" id="WP_235203327.1">
    <property type="nucleotide sequence ID" value="NZ_CP066776.1"/>
</dbReference>
<dbReference type="KEGG" id="soa:G3M56_001905"/>
<dbReference type="InterPro" id="IPR001207">
    <property type="entry name" value="Transposase_mutator"/>
</dbReference>
<sequence>MTPRPDKTTTPQLKSILAEQEDFLRPLVQKLMQEMLEEEMNETLQAVKSERSDRRRGYRSGSYQRSLLTRVGRIELRVPQDRDGLFSTEIFDRYQRSEKALVSTLIEMYVQGVSTRKVAQITEELCGHRVSASVVSRLNKTLDEELENFARRKLNHAYPYLILDARYEKVRENGVVRSQAVLIAIGISWDGRREVLATELDQRESGSSWKNFLLQLKQRGLTGVEFCVTDNHAGLRRAISEVLPEALWQRCYVHFLRNALDHLPRKHDDDCCTELRWIYDRRDINEARQDLRAWLAKWGGKYHKLCDWVESEIEETLTFYRLPREHHKHLKSTNMLERLNEEIKRRTHIIRTFPNQAAAQRLIRAVTHQVHEQWIDQHRYLNMDHLKEAQKLSLTSNQTSAA</sequence>
<evidence type="ECO:0000313" key="9">
    <source>
        <dbReference type="EMBL" id="QQL45369.1"/>
    </source>
</evidence>
<dbReference type="EMBL" id="CP066776">
    <property type="protein sequence ID" value="QQL45914.1"/>
    <property type="molecule type" value="Genomic_DNA"/>
</dbReference>
<evidence type="ECO:0000313" key="15">
    <source>
        <dbReference type="EMBL" id="QQL45914.1"/>
    </source>
</evidence>
<evidence type="ECO:0000313" key="16">
    <source>
        <dbReference type="EMBL" id="QQL46029.1"/>
    </source>
</evidence>
<keyword evidence="4 6" id="KW-0238">DNA-binding</keyword>
<dbReference type="EMBL" id="CP066776">
    <property type="protein sequence ID" value="QQL45732.1"/>
    <property type="molecule type" value="Genomic_DNA"/>
</dbReference>
<accession>A0A7T7F202</accession>
<evidence type="ECO:0000313" key="8">
    <source>
        <dbReference type="EMBL" id="QQL45347.1"/>
    </source>
</evidence>
<evidence type="ECO:0000313" key="11">
    <source>
        <dbReference type="EMBL" id="QQL45488.1"/>
    </source>
</evidence>
<evidence type="ECO:0000313" key="14">
    <source>
        <dbReference type="EMBL" id="QQL45732.1"/>
    </source>
</evidence>
<dbReference type="KEGG" id="soa:G3M56_001925"/>
<evidence type="ECO:0000313" key="7">
    <source>
        <dbReference type="EMBL" id="QQL43916.1"/>
    </source>
</evidence>
<dbReference type="GO" id="GO:0006313">
    <property type="term" value="P:DNA transposition"/>
    <property type="evidence" value="ECO:0007669"/>
    <property type="project" value="UniProtKB-UniRule"/>
</dbReference>
<evidence type="ECO:0000256" key="5">
    <source>
        <dbReference type="ARBA" id="ARBA00023172"/>
    </source>
</evidence>
<dbReference type="PANTHER" id="PTHR33217:SF7">
    <property type="entry name" value="TRANSPOSASE FOR INSERTION SEQUENCE ELEMENT IS1081"/>
    <property type="match status" value="1"/>
</dbReference>
<name>A0A7T7F202_9BACT</name>
<proteinExistence type="inferred from homology"/>
<dbReference type="EMBL" id="CP066776">
    <property type="protein sequence ID" value="QQL45369.1"/>
    <property type="molecule type" value="Genomic_DNA"/>
</dbReference>
<dbReference type="EMBL" id="CP066776">
    <property type="protein sequence ID" value="QQL45670.1"/>
    <property type="molecule type" value="Genomic_DNA"/>
</dbReference>
<dbReference type="KEGG" id="soa:G3M56_001790"/>
<evidence type="ECO:0000313" key="17">
    <source>
        <dbReference type="EMBL" id="QQL46242.1"/>
    </source>
</evidence>
<gene>
    <name evidence="8" type="ORF">G3M56_001790</name>
    <name evidence="9" type="ORF">G3M56_001905</name>
    <name evidence="10" type="ORF">G3M56_001925</name>
    <name evidence="11" type="ORF">G3M56_002550</name>
    <name evidence="12" type="ORF">G3M56_003400</name>
    <name evidence="13" type="ORF">G3M56_003520</name>
    <name evidence="14" type="ORF">G3M56_003855</name>
    <name evidence="15" type="ORF">G3M56_004865</name>
    <name evidence="16" type="ORF">G3M56_005465</name>
    <name evidence="17" type="ORF">G3M56_006595</name>
    <name evidence="7" type="ORF">G3M56_008400</name>
</gene>
<organism evidence="8 18">
    <name type="scientific">Sulfuriroseicoccus oceanibius</name>
    <dbReference type="NCBI Taxonomy" id="2707525"/>
    <lineage>
        <taxon>Bacteria</taxon>
        <taxon>Pseudomonadati</taxon>
        <taxon>Verrucomicrobiota</taxon>
        <taxon>Verrucomicrobiia</taxon>
        <taxon>Verrucomicrobiales</taxon>
        <taxon>Verrucomicrobiaceae</taxon>
        <taxon>Sulfuriroseicoccus</taxon>
    </lineage>
</organism>
<evidence type="ECO:0000313" key="18">
    <source>
        <dbReference type="Proteomes" id="UP000475117"/>
    </source>
</evidence>
<dbReference type="EMBL" id="CP066776">
    <property type="protein sequence ID" value="QQL43916.1"/>
    <property type="molecule type" value="Genomic_DNA"/>
</dbReference>
<dbReference type="EMBL" id="CP066776">
    <property type="protein sequence ID" value="QQL45373.1"/>
    <property type="molecule type" value="Genomic_DNA"/>
</dbReference>
<dbReference type="EMBL" id="CP066776">
    <property type="protein sequence ID" value="QQL46029.1"/>
    <property type="molecule type" value="Genomic_DNA"/>
</dbReference>
<dbReference type="GO" id="GO:0004803">
    <property type="term" value="F:transposase activity"/>
    <property type="evidence" value="ECO:0007669"/>
    <property type="project" value="UniProtKB-UniRule"/>
</dbReference>
<dbReference type="KEGG" id="soa:G3M56_006595"/>
<dbReference type="KEGG" id="soa:G3M56_008400"/>
<dbReference type="Proteomes" id="UP000475117">
    <property type="component" value="Chromosome"/>
</dbReference>
<dbReference type="EMBL" id="CP066776">
    <property type="protein sequence ID" value="QQL45347.1"/>
    <property type="molecule type" value="Genomic_DNA"/>
</dbReference>
<dbReference type="GO" id="GO:0003677">
    <property type="term" value="F:DNA binding"/>
    <property type="evidence" value="ECO:0007669"/>
    <property type="project" value="UniProtKB-UniRule"/>
</dbReference>
<evidence type="ECO:0000256" key="4">
    <source>
        <dbReference type="ARBA" id="ARBA00023125"/>
    </source>
</evidence>
<keyword evidence="5 6" id="KW-0233">DNA recombination</keyword>
<evidence type="ECO:0000256" key="6">
    <source>
        <dbReference type="RuleBase" id="RU365089"/>
    </source>
</evidence>
<evidence type="ECO:0000313" key="12">
    <source>
        <dbReference type="EMBL" id="QQL45649.1"/>
    </source>
</evidence>
<dbReference type="KEGG" id="soa:G3M56_002550"/>
<comment type="similarity">
    <text evidence="2 6">Belongs to the transposase mutator family.</text>
</comment>
<keyword evidence="18" id="KW-1185">Reference proteome</keyword>